<gene>
    <name evidence="1" type="ORF">AV926_14420</name>
</gene>
<proteinExistence type="predicted"/>
<organism evidence="1 2">
    <name type="scientific">Myroides marinus</name>
    <dbReference type="NCBI Taxonomy" id="703342"/>
    <lineage>
        <taxon>Bacteria</taxon>
        <taxon>Pseudomonadati</taxon>
        <taxon>Bacteroidota</taxon>
        <taxon>Flavobacteriia</taxon>
        <taxon>Flavobacteriales</taxon>
        <taxon>Flavobacteriaceae</taxon>
        <taxon>Myroides</taxon>
    </lineage>
</organism>
<accession>A0A161S079</accession>
<evidence type="ECO:0000313" key="2">
    <source>
        <dbReference type="Proteomes" id="UP000076630"/>
    </source>
</evidence>
<name>A0A161S079_9FLAO</name>
<sequence length="67" mass="7652">MDKQQYITSAFDIIRAKNLATPFNLDPGSKVPDLEKYLNSLKSAYLNSIDPRIEKLFHDKIEALKAL</sequence>
<dbReference type="AlphaFoldDB" id="A0A161S079"/>
<dbReference type="Proteomes" id="UP000076630">
    <property type="component" value="Unassembled WGS sequence"/>
</dbReference>
<dbReference type="EMBL" id="LQNU01000071">
    <property type="protein sequence ID" value="KZE77469.1"/>
    <property type="molecule type" value="Genomic_DNA"/>
</dbReference>
<keyword evidence="2" id="KW-1185">Reference proteome</keyword>
<protein>
    <submittedName>
        <fullName evidence="1">Uncharacterized protein</fullName>
    </submittedName>
</protein>
<evidence type="ECO:0000313" key="1">
    <source>
        <dbReference type="EMBL" id="KZE77469.1"/>
    </source>
</evidence>
<dbReference type="OrthoDB" id="1451314at2"/>
<comment type="caution">
    <text evidence="1">The sequence shown here is derived from an EMBL/GenBank/DDBJ whole genome shotgun (WGS) entry which is preliminary data.</text>
</comment>
<dbReference type="RefSeq" id="WP_038984640.1">
    <property type="nucleotide sequence ID" value="NZ_JWJO01000005.1"/>
</dbReference>
<reference evidence="1 2" key="1">
    <citation type="submission" date="2016-01" db="EMBL/GenBank/DDBJ databases">
        <title>Whole genome sequencing of Myroides marinus L41.</title>
        <authorList>
            <person name="Hong K.W."/>
        </authorList>
    </citation>
    <scope>NUCLEOTIDE SEQUENCE [LARGE SCALE GENOMIC DNA]</scope>
    <source>
        <strain evidence="1 2">L41</strain>
    </source>
</reference>